<gene>
    <name evidence="24" type="ORF">DW672_12230</name>
    <name evidence="23" type="ORF">DXD17_10920</name>
</gene>
<evidence type="ECO:0000259" key="22">
    <source>
        <dbReference type="PROSITE" id="PS51671"/>
    </source>
</evidence>
<dbReference type="CDD" id="cd13631">
    <property type="entry name" value="PBP2_Ct-PDT_like"/>
    <property type="match status" value="1"/>
</dbReference>
<evidence type="ECO:0000256" key="9">
    <source>
        <dbReference type="ARBA" id="ARBA00022490"/>
    </source>
</evidence>
<feature type="site" description="Essential for prephenate dehydratase activity" evidence="19">
    <location>
        <position position="281"/>
    </location>
</feature>
<evidence type="ECO:0000259" key="20">
    <source>
        <dbReference type="PROSITE" id="PS51168"/>
    </source>
</evidence>
<dbReference type="Gene3D" id="3.40.190.10">
    <property type="entry name" value="Periplasmic binding protein-like II"/>
    <property type="match status" value="2"/>
</dbReference>
<dbReference type="InterPro" id="IPR002912">
    <property type="entry name" value="ACT_dom"/>
</dbReference>
<comment type="catalytic activity">
    <reaction evidence="1">
        <text>chorismate = prephenate</text>
        <dbReference type="Rhea" id="RHEA:13897"/>
        <dbReference type="ChEBI" id="CHEBI:29748"/>
        <dbReference type="ChEBI" id="CHEBI:29934"/>
        <dbReference type="EC" id="5.4.99.5"/>
    </reaction>
</comment>
<evidence type="ECO:0000256" key="12">
    <source>
        <dbReference type="ARBA" id="ARBA00023222"/>
    </source>
</evidence>
<comment type="subcellular location">
    <subcellularLocation>
        <location evidence="3">Cytoplasm</location>
    </subcellularLocation>
</comment>
<sequence length="382" mass="43465">MATLEELRNQLDEIDNRMAELYQMRMDVCQQVGEYKVKAGRKVYDRQREKDKLADVASKVQGEFNKKGIKELYSQLMSMSRKLQYQRLVEAGALGRLPFIQIHSLDKENARVVFQGTEGAYGQAAMNQFFGEDVNCFHVRTFRDAMEAIEEGSADFAVLPIENSSAGPVNEMYDLLDEFENYIVAETILPVVHTLSGLPGTRLSEIKRVYSKAEALMQTTRFLDDHSDWQRISVVNTAIAAKKVLEDQDKAQAAVCSTYAAKIHGLEVLVDEINDEADNSTRFIVVTNQKIFLKDASKISIEFELPHESGSLYNILSHFIYNDLNMTKIESRPVEGKQWEYRFFVDFDGNLEDAAVKNAIRGLREEARNLRILGNYSIDGQI</sequence>
<evidence type="ECO:0000313" key="24">
    <source>
        <dbReference type="EMBL" id="RHF57323.1"/>
    </source>
</evidence>
<dbReference type="GO" id="GO:0004664">
    <property type="term" value="F:prephenate dehydratase activity"/>
    <property type="evidence" value="ECO:0007669"/>
    <property type="project" value="UniProtKB-EC"/>
</dbReference>
<evidence type="ECO:0000256" key="7">
    <source>
        <dbReference type="ARBA" id="ARBA00014401"/>
    </source>
</evidence>
<evidence type="ECO:0000256" key="3">
    <source>
        <dbReference type="ARBA" id="ARBA00004496"/>
    </source>
</evidence>
<proteinExistence type="predicted"/>
<dbReference type="NCBIfam" id="NF008865">
    <property type="entry name" value="PRK11898.1"/>
    <property type="match status" value="1"/>
</dbReference>
<feature type="domain" description="ACT" evidence="22">
    <location>
        <begin position="300"/>
        <end position="377"/>
    </location>
</feature>
<dbReference type="EMBL" id="QRHG01000044">
    <property type="protein sequence ID" value="RHF57323.1"/>
    <property type="molecule type" value="Genomic_DNA"/>
</dbReference>
<dbReference type="InterPro" id="IPR001086">
    <property type="entry name" value="Preph_deHydtase"/>
</dbReference>
<dbReference type="PROSITE" id="PS51671">
    <property type="entry name" value="ACT"/>
    <property type="match status" value="1"/>
</dbReference>
<evidence type="ECO:0000259" key="21">
    <source>
        <dbReference type="PROSITE" id="PS51171"/>
    </source>
</evidence>
<dbReference type="SUPFAM" id="SSF55021">
    <property type="entry name" value="ACT-like"/>
    <property type="match status" value="1"/>
</dbReference>
<name>A0A3E4LKN8_9FIRM</name>
<dbReference type="PANTHER" id="PTHR21022">
    <property type="entry name" value="PREPHENATE DEHYDRATASE P PROTEIN"/>
    <property type="match status" value="1"/>
</dbReference>
<dbReference type="Gene3D" id="3.30.70.260">
    <property type="match status" value="1"/>
</dbReference>
<dbReference type="AlphaFoldDB" id="A0A3E4LKN8"/>
<evidence type="ECO:0000313" key="26">
    <source>
        <dbReference type="Proteomes" id="UP000284902"/>
    </source>
</evidence>
<feature type="domain" description="Prephenate dehydratase" evidence="21">
    <location>
        <begin position="111"/>
        <end position="288"/>
    </location>
</feature>
<comment type="caution">
    <text evidence="23">The sequence shown here is derived from an EMBL/GenBank/DDBJ whole genome shotgun (WGS) entry which is preliminary data.</text>
</comment>
<comment type="function">
    <text evidence="2">Catalyzes the Claisen rearrangement of chorismate to prephenate and the decarboxylation/dehydration of prephenate to phenylpyruvate.</text>
</comment>
<dbReference type="PROSITE" id="PS00858">
    <property type="entry name" value="PREPHENATE_DEHYDR_2"/>
    <property type="match status" value="1"/>
</dbReference>
<evidence type="ECO:0000256" key="2">
    <source>
        <dbReference type="ARBA" id="ARBA00002364"/>
    </source>
</evidence>
<dbReference type="EC" id="4.2.1.51" evidence="6"/>
<evidence type="ECO:0000256" key="4">
    <source>
        <dbReference type="ARBA" id="ARBA00004741"/>
    </source>
</evidence>
<dbReference type="SUPFAM" id="SSF48600">
    <property type="entry name" value="Chorismate mutase II"/>
    <property type="match status" value="1"/>
</dbReference>
<dbReference type="SUPFAM" id="SSF53850">
    <property type="entry name" value="Periplasmic binding protein-like II"/>
    <property type="match status" value="1"/>
</dbReference>
<keyword evidence="12" id="KW-0584">Phenylalanine biosynthesis</keyword>
<evidence type="ECO:0000256" key="16">
    <source>
        <dbReference type="ARBA" id="ARBA00031175"/>
    </source>
</evidence>
<organism evidence="23 25">
    <name type="scientific">[Ruminococcus] lactaris</name>
    <dbReference type="NCBI Taxonomy" id="46228"/>
    <lineage>
        <taxon>Bacteria</taxon>
        <taxon>Bacillati</taxon>
        <taxon>Bacillota</taxon>
        <taxon>Clostridia</taxon>
        <taxon>Lachnospirales</taxon>
        <taxon>Lachnospiraceae</taxon>
        <taxon>Mediterraneibacter</taxon>
    </lineage>
</organism>
<evidence type="ECO:0000256" key="19">
    <source>
        <dbReference type="PIRSR" id="PIRSR001500-2"/>
    </source>
</evidence>
<evidence type="ECO:0000313" key="23">
    <source>
        <dbReference type="EMBL" id="RGK38081.1"/>
    </source>
</evidence>
<evidence type="ECO:0000256" key="15">
    <source>
        <dbReference type="ARBA" id="ARBA00023268"/>
    </source>
</evidence>
<keyword evidence="13" id="KW-0413">Isomerase</keyword>
<keyword evidence="15" id="KW-0511">Multifunctional enzyme</keyword>
<evidence type="ECO:0000256" key="13">
    <source>
        <dbReference type="ARBA" id="ARBA00023235"/>
    </source>
</evidence>
<evidence type="ECO:0000313" key="25">
    <source>
        <dbReference type="Proteomes" id="UP000260793"/>
    </source>
</evidence>
<evidence type="ECO:0000256" key="8">
    <source>
        <dbReference type="ARBA" id="ARBA00021872"/>
    </source>
</evidence>
<dbReference type="UniPathway" id="UPA00120">
    <property type="reaction ID" value="UER00203"/>
</dbReference>
<dbReference type="InterPro" id="IPR036979">
    <property type="entry name" value="CM_dom_sf"/>
</dbReference>
<evidence type="ECO:0000256" key="10">
    <source>
        <dbReference type="ARBA" id="ARBA00022605"/>
    </source>
</evidence>
<evidence type="ECO:0000256" key="5">
    <source>
        <dbReference type="ARBA" id="ARBA00004817"/>
    </source>
</evidence>
<dbReference type="EMBL" id="QSQN01000030">
    <property type="protein sequence ID" value="RGK38081.1"/>
    <property type="molecule type" value="Genomic_DNA"/>
</dbReference>
<feature type="domain" description="Chorismate mutase" evidence="20">
    <location>
        <begin position="1"/>
        <end position="88"/>
    </location>
</feature>
<dbReference type="InterPro" id="IPR045865">
    <property type="entry name" value="ACT-like_dom_sf"/>
</dbReference>
<dbReference type="Pfam" id="PF01817">
    <property type="entry name" value="CM_2"/>
    <property type="match status" value="1"/>
</dbReference>
<comment type="catalytic activity">
    <reaction evidence="18">
        <text>prephenate + H(+) = 3-phenylpyruvate + CO2 + H2O</text>
        <dbReference type="Rhea" id="RHEA:21648"/>
        <dbReference type="ChEBI" id="CHEBI:15377"/>
        <dbReference type="ChEBI" id="CHEBI:15378"/>
        <dbReference type="ChEBI" id="CHEBI:16526"/>
        <dbReference type="ChEBI" id="CHEBI:18005"/>
        <dbReference type="ChEBI" id="CHEBI:29934"/>
        <dbReference type="EC" id="4.2.1.51"/>
    </reaction>
</comment>
<dbReference type="Proteomes" id="UP000260793">
    <property type="component" value="Unassembled WGS sequence"/>
</dbReference>
<dbReference type="PROSITE" id="PS51168">
    <property type="entry name" value="CHORISMATE_MUT_2"/>
    <property type="match status" value="1"/>
</dbReference>
<keyword evidence="10" id="KW-0028">Amino-acid biosynthesis</keyword>
<evidence type="ECO:0000256" key="6">
    <source>
        <dbReference type="ARBA" id="ARBA00013147"/>
    </source>
</evidence>
<dbReference type="Pfam" id="PF00800">
    <property type="entry name" value="PDT"/>
    <property type="match status" value="1"/>
</dbReference>
<evidence type="ECO:0000256" key="18">
    <source>
        <dbReference type="ARBA" id="ARBA00047848"/>
    </source>
</evidence>
<comment type="pathway">
    <text evidence="4">Amino-acid biosynthesis; L-phenylalanine biosynthesis; phenylpyruvate from prephenate: step 1/1.</text>
</comment>
<dbReference type="GO" id="GO:0005737">
    <property type="term" value="C:cytoplasm"/>
    <property type="evidence" value="ECO:0007669"/>
    <property type="project" value="UniProtKB-SubCell"/>
</dbReference>
<accession>A0A3E4LKN8</accession>
<dbReference type="GO" id="GO:0046417">
    <property type="term" value="P:chorismate metabolic process"/>
    <property type="evidence" value="ECO:0007669"/>
    <property type="project" value="InterPro"/>
</dbReference>
<dbReference type="UniPathway" id="UPA00121">
    <property type="reaction ID" value="UER00345"/>
</dbReference>
<dbReference type="PROSITE" id="PS51171">
    <property type="entry name" value="PREPHENATE_DEHYDR_3"/>
    <property type="match status" value="1"/>
</dbReference>
<dbReference type="GO" id="GO:0004106">
    <property type="term" value="F:chorismate mutase activity"/>
    <property type="evidence" value="ECO:0007669"/>
    <property type="project" value="UniProtKB-EC"/>
</dbReference>
<reference evidence="25 26" key="1">
    <citation type="submission" date="2018-08" db="EMBL/GenBank/DDBJ databases">
        <title>A genome reference for cultivated species of the human gut microbiota.</title>
        <authorList>
            <person name="Zou Y."/>
            <person name="Xue W."/>
            <person name="Luo G."/>
        </authorList>
    </citation>
    <scope>NUCLEOTIDE SEQUENCE [LARGE SCALE GENOMIC DNA]</scope>
    <source>
        <strain evidence="24 26">AM25-1LB</strain>
        <strain evidence="23 25">TF11-7</strain>
    </source>
</reference>
<dbReference type="InterPro" id="IPR008242">
    <property type="entry name" value="Chor_mutase/pphenate_deHydtase"/>
</dbReference>
<dbReference type="InterPro" id="IPR002701">
    <property type="entry name" value="CM_II_prokaryot"/>
</dbReference>
<evidence type="ECO:0000256" key="17">
    <source>
        <dbReference type="ARBA" id="ARBA00031520"/>
    </source>
</evidence>
<comment type="pathway">
    <text evidence="5">Metabolic intermediate biosynthesis; prephenate biosynthesis; prephenate from chorismate: step 1/1.</text>
</comment>
<keyword evidence="9" id="KW-0963">Cytoplasm</keyword>
<dbReference type="CDD" id="cd04905">
    <property type="entry name" value="ACT_CM-PDT"/>
    <property type="match status" value="1"/>
</dbReference>
<dbReference type="PIRSF" id="PIRSF001500">
    <property type="entry name" value="Chor_mut_pdt_Ppr"/>
    <property type="match status" value="1"/>
</dbReference>
<dbReference type="Proteomes" id="UP000284902">
    <property type="component" value="Unassembled WGS sequence"/>
</dbReference>
<dbReference type="InterPro" id="IPR036263">
    <property type="entry name" value="Chorismate_II_sf"/>
</dbReference>
<dbReference type="SMART" id="SM00830">
    <property type="entry name" value="CM_2"/>
    <property type="match status" value="1"/>
</dbReference>
<dbReference type="PANTHER" id="PTHR21022:SF19">
    <property type="entry name" value="PREPHENATE DEHYDRATASE-RELATED"/>
    <property type="match status" value="1"/>
</dbReference>
<keyword evidence="14 23" id="KW-0456">Lyase</keyword>
<keyword evidence="11" id="KW-0057">Aromatic amino acid biosynthesis</keyword>
<dbReference type="GO" id="GO:0009094">
    <property type="term" value="P:L-phenylalanine biosynthetic process"/>
    <property type="evidence" value="ECO:0007669"/>
    <property type="project" value="UniProtKB-UniPathway"/>
</dbReference>
<protein>
    <recommendedName>
        <fullName evidence="7">Bifunctional chorismate mutase/prephenate dehydratase</fullName>
        <ecNumber evidence="6">4.2.1.51</ecNumber>
    </recommendedName>
    <alternativeName>
        <fullName evidence="17">Chorismate mutase-prephenate dehydratase</fullName>
    </alternativeName>
    <alternativeName>
        <fullName evidence="8">Prephenate dehydratase</fullName>
    </alternativeName>
    <alternativeName>
        <fullName evidence="16">p-protein</fullName>
    </alternativeName>
</protein>
<evidence type="ECO:0000256" key="11">
    <source>
        <dbReference type="ARBA" id="ARBA00023141"/>
    </source>
</evidence>
<dbReference type="InterPro" id="IPR018528">
    <property type="entry name" value="Preph_deHydtase_CS"/>
</dbReference>
<evidence type="ECO:0000256" key="1">
    <source>
        <dbReference type="ARBA" id="ARBA00000824"/>
    </source>
</evidence>
<evidence type="ECO:0000256" key="14">
    <source>
        <dbReference type="ARBA" id="ARBA00023239"/>
    </source>
</evidence>
<dbReference type="RefSeq" id="WP_117688452.1">
    <property type="nucleotide sequence ID" value="NZ_CAUBJD010000009.1"/>
</dbReference>
<dbReference type="Gene3D" id="1.20.59.10">
    <property type="entry name" value="Chorismate mutase"/>
    <property type="match status" value="1"/>
</dbReference>